<dbReference type="AlphaFoldDB" id="A0A1H3IBU4"/>
<dbReference type="Pfam" id="PF02572">
    <property type="entry name" value="CobA_CobO_BtuR"/>
    <property type="match status" value="1"/>
</dbReference>
<keyword evidence="2" id="KW-1185">Reference proteome</keyword>
<dbReference type="PIRSF" id="PIRSF015617">
    <property type="entry name" value="Adensltrnsf_CobA"/>
    <property type="match status" value="1"/>
</dbReference>
<sequence>MANGVIKIYYGEGRGKSSSALGNAVLAAAESKEAIIIQFLKEKISMQEEYLKRFEPELKLFRFAKQDECFEKLPEELQAEERKNLRNGFNYGKKVISTSACDLLVLDEILGLIDEKIIEIDEIKEILTRKPEDMDIILTGRILPEEIRKIANEVYHISQEY</sequence>
<dbReference type="STRING" id="1122142.SAMN02910414_01133"/>
<dbReference type="Gene3D" id="3.40.50.300">
    <property type="entry name" value="P-loop containing nucleotide triphosphate hydrolases"/>
    <property type="match status" value="1"/>
</dbReference>
<dbReference type="RefSeq" id="WP_074716939.1">
    <property type="nucleotide sequence ID" value="NZ_FNPG01000011.1"/>
</dbReference>
<dbReference type="SUPFAM" id="SSF52540">
    <property type="entry name" value="P-loop containing nucleoside triphosphate hydrolases"/>
    <property type="match status" value="1"/>
</dbReference>
<dbReference type="GO" id="GO:0009236">
    <property type="term" value="P:cobalamin biosynthetic process"/>
    <property type="evidence" value="ECO:0007669"/>
    <property type="project" value="InterPro"/>
</dbReference>
<gene>
    <name evidence="1" type="ORF">SAMN02910414_01133</name>
</gene>
<organism evidence="1 2">
    <name type="scientific">Lachnobacterium bovis DSM 14045</name>
    <dbReference type="NCBI Taxonomy" id="1122142"/>
    <lineage>
        <taxon>Bacteria</taxon>
        <taxon>Bacillati</taxon>
        <taxon>Bacillota</taxon>
        <taxon>Clostridia</taxon>
        <taxon>Lachnospirales</taxon>
        <taxon>Lachnospiraceae</taxon>
        <taxon>Lachnobacterium</taxon>
    </lineage>
</organism>
<dbReference type="OrthoDB" id="9810309at2"/>
<proteinExistence type="predicted"/>
<dbReference type="PANTHER" id="PTHR46638:SF1">
    <property type="entry name" value="CORRINOID ADENOSYLTRANSFERASE"/>
    <property type="match status" value="1"/>
</dbReference>
<protein>
    <submittedName>
        <fullName evidence="1">Cob(I)alamin adenosyltransferase</fullName>
    </submittedName>
</protein>
<dbReference type="GO" id="GO:0008817">
    <property type="term" value="F:corrinoid adenosyltransferase activity"/>
    <property type="evidence" value="ECO:0007669"/>
    <property type="project" value="InterPro"/>
</dbReference>
<evidence type="ECO:0000313" key="1">
    <source>
        <dbReference type="EMBL" id="SDY25161.1"/>
    </source>
</evidence>
<dbReference type="GO" id="GO:0005524">
    <property type="term" value="F:ATP binding"/>
    <property type="evidence" value="ECO:0007669"/>
    <property type="project" value="InterPro"/>
</dbReference>
<reference evidence="1 2" key="1">
    <citation type="submission" date="2016-10" db="EMBL/GenBank/DDBJ databases">
        <authorList>
            <person name="de Groot N.N."/>
        </authorList>
    </citation>
    <scope>NUCLEOTIDE SEQUENCE [LARGE SCALE GENOMIC DNA]</scope>
    <source>
        <strain evidence="1 2">DSM 14045</strain>
    </source>
</reference>
<accession>A0A1H3IBU4</accession>
<evidence type="ECO:0000313" key="2">
    <source>
        <dbReference type="Proteomes" id="UP000183918"/>
    </source>
</evidence>
<dbReference type="InterPro" id="IPR003724">
    <property type="entry name" value="CblAdoTrfase_CobA"/>
</dbReference>
<dbReference type="InterPro" id="IPR027417">
    <property type="entry name" value="P-loop_NTPase"/>
</dbReference>
<dbReference type="Proteomes" id="UP000183918">
    <property type="component" value="Unassembled WGS sequence"/>
</dbReference>
<name>A0A1H3IBU4_9FIRM</name>
<keyword evidence="1" id="KW-0808">Transferase</keyword>
<dbReference type="PANTHER" id="PTHR46638">
    <property type="entry name" value="CORRINOID ADENOSYLTRANSFERASE"/>
    <property type="match status" value="1"/>
</dbReference>
<dbReference type="EMBL" id="FNPG01000011">
    <property type="protein sequence ID" value="SDY25161.1"/>
    <property type="molecule type" value="Genomic_DNA"/>
</dbReference>